<evidence type="ECO:0000313" key="2">
    <source>
        <dbReference type="Proteomes" id="UP000027186"/>
    </source>
</evidence>
<gene>
    <name evidence="1" type="ORF">ABAZ39_09955</name>
</gene>
<accession>A0A060DN81</accession>
<name>A0A060DN81_9PROT</name>
<protein>
    <submittedName>
        <fullName evidence="1">Uncharacterized protein</fullName>
    </submittedName>
</protein>
<dbReference type="EMBL" id="CP007793">
    <property type="protein sequence ID" value="AIB12314.1"/>
    <property type="molecule type" value="Genomic_DNA"/>
</dbReference>
<dbReference type="AlphaFoldDB" id="A0A060DN81"/>
<dbReference type="KEGG" id="abq:ABAZ39_09955"/>
<proteinExistence type="predicted"/>
<dbReference type="Proteomes" id="UP000027186">
    <property type="component" value="Chromosome"/>
</dbReference>
<reference evidence="1 2" key="1">
    <citation type="journal article" date="2014" name="Genome Announc.">
        <title>Complete Genome Sequence of the Model Rhizosphere Strain Azospirillum brasilense Az39, Successfully Applied in Agriculture.</title>
        <authorList>
            <person name="Rivera D."/>
            <person name="Revale S."/>
            <person name="Molina R."/>
            <person name="Gualpa J."/>
            <person name="Puente M."/>
            <person name="Maroniche G."/>
            <person name="Paris G."/>
            <person name="Baker D."/>
            <person name="Clavijo B."/>
            <person name="McLay K."/>
            <person name="Spaepen S."/>
            <person name="Perticari A."/>
            <person name="Vazquez M."/>
            <person name="Wisniewski-Dye F."/>
            <person name="Watkins C."/>
            <person name="Martinez-Abarca F."/>
            <person name="Vanderleyden J."/>
            <person name="Cassan F."/>
        </authorList>
    </citation>
    <scope>NUCLEOTIDE SEQUENCE [LARGE SCALE GENOMIC DNA]</scope>
    <source>
        <strain evidence="1 2">Az39</strain>
    </source>
</reference>
<sequence length="94" mass="10037">MALSPERIDAIVALAGGLFADGTRLDAVVRAVREANPDLSNVTGAHAAVMAEDAFREEPGFNLYLVDGTNHCWLITNKPETATGVVIAQRDEDD</sequence>
<organism evidence="1 2">
    <name type="scientific">Azospirillum argentinense</name>
    <dbReference type="NCBI Taxonomy" id="2970906"/>
    <lineage>
        <taxon>Bacteria</taxon>
        <taxon>Pseudomonadati</taxon>
        <taxon>Pseudomonadota</taxon>
        <taxon>Alphaproteobacteria</taxon>
        <taxon>Rhodospirillales</taxon>
        <taxon>Azospirillaceae</taxon>
        <taxon>Azospirillum</taxon>
    </lineage>
</organism>
<evidence type="ECO:0000313" key="1">
    <source>
        <dbReference type="EMBL" id="AIB12314.1"/>
    </source>
</evidence>
<dbReference type="RefSeq" id="WP_038528960.1">
    <property type="nucleotide sequence ID" value="NZ_CP007793.1"/>
</dbReference>